<dbReference type="GO" id="GO:0007130">
    <property type="term" value="P:synaptonemal complex assembly"/>
    <property type="evidence" value="ECO:0007669"/>
    <property type="project" value="InterPro"/>
</dbReference>
<keyword evidence="2 4" id="KW-0175">Coiled coil</keyword>
<evidence type="ECO:0000256" key="2">
    <source>
        <dbReference type="ARBA" id="ARBA00023054"/>
    </source>
</evidence>
<sequence>MELQPSLGVNKVFSRFPGSGGPESLTSLLRKLLEATDLEPKLEELLTDIKRVQEARCALSRELQECREQGETAKRELEELKAEKLQLEQTLYKNQETLQKLQLQCERKGAETRRQKELSDSCKQRIGDLTNQIQEEKLKRRMQRLEYEKQVEELMAKHKDLWELYDKKRLSVQIPLMEERKVKLIGEEVFLRRKISAPSKFLTKPLSVTGARMRFIPGCARSGRQPGRTCRKIQWIRWLVEWEQKVPRRSRPVPCRKSSRSHRRSSFHFQSLYIREKRECGRRDSCHCFVGFLCLHQATGLRGAFPWHCPLCARAQVAPWRKAQSRTRLQAVSDPALLLSPRASRSRGLAVAPVRC</sequence>
<dbReference type="Ensembl" id="ENSXETT00000122101">
    <property type="protein sequence ID" value="ENSXETP00000106583"/>
    <property type="gene ID" value="ENSXETG00000041899"/>
</dbReference>
<dbReference type="GO" id="GO:0000795">
    <property type="term" value="C:synaptonemal complex"/>
    <property type="evidence" value="ECO:0007669"/>
    <property type="project" value="InterPro"/>
</dbReference>
<feature type="coiled-coil region" evidence="4">
    <location>
        <begin position="63"/>
        <end position="97"/>
    </location>
</feature>
<dbReference type="PANTHER" id="PTHR21731:SF1">
    <property type="entry name" value="SYNAPTONEMAL COMPLEX CENTRAL ELEMENT PROTEIN 1-LIKE"/>
    <property type="match status" value="1"/>
</dbReference>
<dbReference type="InParanoid" id="A0A803JF86"/>
<dbReference type="PANTHER" id="PTHR21731">
    <property type="entry name" value="SYNAPTONEMAL COMPLEX CENTRAL ELEMENT PROTEIN 1-LIKE"/>
    <property type="match status" value="1"/>
</dbReference>
<proteinExistence type="inferred from homology"/>
<evidence type="ECO:0000256" key="3">
    <source>
        <dbReference type="ARBA" id="ARBA00023254"/>
    </source>
</evidence>
<accession>A0A803JF86</accession>
<name>A0A803JF86_XENTR</name>
<evidence type="ECO:0000313" key="5">
    <source>
        <dbReference type="Ensembl" id="ENSXETP00000106583"/>
    </source>
</evidence>
<protein>
    <submittedName>
        <fullName evidence="5">Synaptonemal complex central element protein 1</fullName>
    </submittedName>
</protein>
<gene>
    <name evidence="5" type="primary">syce1</name>
</gene>
<evidence type="ECO:0000256" key="4">
    <source>
        <dbReference type="SAM" id="Coils"/>
    </source>
</evidence>
<keyword evidence="3" id="KW-0469">Meiosis</keyword>
<organism evidence="5">
    <name type="scientific">Xenopus tropicalis</name>
    <name type="common">Western clawed frog</name>
    <name type="synonym">Silurana tropicalis</name>
    <dbReference type="NCBI Taxonomy" id="8364"/>
    <lineage>
        <taxon>Eukaryota</taxon>
        <taxon>Metazoa</taxon>
        <taxon>Chordata</taxon>
        <taxon>Craniata</taxon>
        <taxon>Vertebrata</taxon>
        <taxon>Euteleostomi</taxon>
        <taxon>Amphibia</taxon>
        <taxon>Batrachia</taxon>
        <taxon>Anura</taxon>
        <taxon>Pipoidea</taxon>
        <taxon>Pipidae</taxon>
        <taxon>Xenopodinae</taxon>
        <taxon>Xenopus</taxon>
        <taxon>Silurana</taxon>
    </lineage>
</organism>
<dbReference type="FunCoup" id="A0A803JF86">
    <property type="interactions" value="41"/>
</dbReference>
<dbReference type="Pfam" id="PF15233">
    <property type="entry name" value="SYCE1"/>
    <property type="match status" value="1"/>
</dbReference>
<reference evidence="5" key="1">
    <citation type="journal article" date="2010" name="Science">
        <title>The genome of the Western clawed frog Xenopus tropicalis.</title>
        <authorList>
            <person name="Hellsten U."/>
            <person name="Harland R.M."/>
            <person name="Gilchrist M.J."/>
            <person name="Hendrix D."/>
            <person name="Jurka J."/>
            <person name="Kapitonov V."/>
            <person name="Ovcharenko I."/>
            <person name="Putnam N.H."/>
            <person name="Shu S."/>
            <person name="Taher L."/>
            <person name="Blitz I.L."/>
            <person name="Blumberg B."/>
            <person name="Dichmann D.S."/>
            <person name="Dubchak I."/>
            <person name="Amaya E."/>
            <person name="Detter J.C."/>
            <person name="Fletcher R."/>
            <person name="Gerhard D.S."/>
            <person name="Goodstein D."/>
            <person name="Graves T."/>
            <person name="Grigoriev I.V."/>
            <person name="Grimwood J."/>
            <person name="Kawashima T."/>
            <person name="Lindquist E."/>
            <person name="Lucas S.M."/>
            <person name="Mead P.E."/>
            <person name="Mitros T."/>
            <person name="Ogino H."/>
            <person name="Ohta Y."/>
            <person name="Poliakov A.V."/>
            <person name="Pollet N."/>
            <person name="Robert J."/>
            <person name="Salamov A."/>
            <person name="Sater A.K."/>
            <person name="Schmutz J."/>
            <person name="Terry A."/>
            <person name="Vize P.D."/>
            <person name="Warren W.C."/>
            <person name="Wells D."/>
            <person name="Wills A."/>
            <person name="Wilson R.K."/>
            <person name="Zimmerman L.B."/>
            <person name="Zorn A.M."/>
            <person name="Grainger R."/>
            <person name="Grammer T."/>
            <person name="Khokha M.K."/>
            <person name="Richardson P.M."/>
            <person name="Rokhsar D.S."/>
        </authorList>
    </citation>
    <scope>NUCLEOTIDE SEQUENCE [LARGE SCALE GENOMIC DNA]</scope>
    <source>
        <strain evidence="5">Nigerian</strain>
    </source>
</reference>
<comment type="similarity">
    <text evidence="1">Belongs to the SYCE family.</text>
</comment>
<dbReference type="AlphaFoldDB" id="A0A803JF86"/>
<reference evidence="5" key="2">
    <citation type="submission" date="2021-03" db="UniProtKB">
        <authorList>
            <consortium name="Ensembl"/>
        </authorList>
    </citation>
    <scope>IDENTIFICATION</scope>
</reference>
<dbReference type="InterPro" id="IPR026676">
    <property type="entry name" value="SYCE1"/>
</dbReference>
<evidence type="ECO:0000256" key="1">
    <source>
        <dbReference type="ARBA" id="ARBA00010094"/>
    </source>
</evidence>
<dbReference type="GeneTree" id="ENSGT00390000017352"/>